<accession>A0A558RBE0</accession>
<dbReference type="OrthoDB" id="7584927at2"/>
<gene>
    <name evidence="3" type="ORF">FOY91_03425</name>
</gene>
<feature type="compositionally biased region" description="Low complexity" evidence="1">
    <location>
        <begin position="1"/>
        <end position="30"/>
    </location>
</feature>
<dbReference type="CDD" id="cd00531">
    <property type="entry name" value="NTF2_like"/>
    <property type="match status" value="1"/>
</dbReference>
<evidence type="ECO:0000313" key="4">
    <source>
        <dbReference type="Proteomes" id="UP000318681"/>
    </source>
</evidence>
<keyword evidence="4" id="KW-1185">Reference proteome</keyword>
<dbReference type="SUPFAM" id="SSF54427">
    <property type="entry name" value="NTF2-like"/>
    <property type="match status" value="1"/>
</dbReference>
<dbReference type="Proteomes" id="UP000318681">
    <property type="component" value="Unassembled WGS sequence"/>
</dbReference>
<dbReference type="EMBL" id="VNIM01000007">
    <property type="protein sequence ID" value="TVV76767.1"/>
    <property type="molecule type" value="Genomic_DNA"/>
</dbReference>
<evidence type="ECO:0000259" key="2">
    <source>
        <dbReference type="Pfam" id="PF12680"/>
    </source>
</evidence>
<dbReference type="Gene3D" id="3.10.450.50">
    <property type="match status" value="1"/>
</dbReference>
<sequence>MSRPSSRASGPSPTTRRPAPCPAASSGAPGWWHDLRDDEREKPMNTPAFTAETSERGYRFLAAEVRRPQQFPREEVEAALARYFALAGEAAETGDWNAWADLFTEDAVYIEHAFGILRGREGIRAWVTAVTGAKPTDLRMTDEWHVIDNDLCIVYASNWRADPAGGDPYQFNAVAMLCYAGNGQWCYEEDVYNALEAQQVMQAHAAAKSAAG</sequence>
<protein>
    <submittedName>
        <fullName evidence="3">Nuclear transport factor 2 family protein</fullName>
    </submittedName>
</protein>
<organism evidence="3 4">
    <name type="scientific">Alterirhizorhabdus solaris</name>
    <dbReference type="NCBI Taxonomy" id="2529389"/>
    <lineage>
        <taxon>Bacteria</taxon>
        <taxon>Pseudomonadati</taxon>
        <taxon>Pseudomonadota</taxon>
        <taxon>Alphaproteobacteria</taxon>
        <taxon>Sphingomonadales</taxon>
        <taxon>Rhizorhabdaceae</taxon>
        <taxon>Alterirhizorhabdus</taxon>
    </lineage>
</organism>
<comment type="caution">
    <text evidence="3">The sequence shown here is derived from an EMBL/GenBank/DDBJ whole genome shotgun (WGS) entry which is preliminary data.</text>
</comment>
<dbReference type="AlphaFoldDB" id="A0A558RBE0"/>
<dbReference type="Pfam" id="PF12680">
    <property type="entry name" value="SnoaL_2"/>
    <property type="match status" value="1"/>
</dbReference>
<evidence type="ECO:0000256" key="1">
    <source>
        <dbReference type="SAM" id="MobiDB-lite"/>
    </source>
</evidence>
<name>A0A558RBE0_9SPHN</name>
<dbReference type="InterPro" id="IPR037401">
    <property type="entry name" value="SnoaL-like"/>
</dbReference>
<proteinExistence type="predicted"/>
<feature type="compositionally biased region" description="Basic and acidic residues" evidence="1">
    <location>
        <begin position="33"/>
        <end position="43"/>
    </location>
</feature>
<feature type="region of interest" description="Disordered" evidence="1">
    <location>
        <begin position="1"/>
        <end position="48"/>
    </location>
</feature>
<evidence type="ECO:0000313" key="3">
    <source>
        <dbReference type="EMBL" id="TVV76767.1"/>
    </source>
</evidence>
<reference evidence="3 4" key="1">
    <citation type="submission" date="2019-07" db="EMBL/GenBank/DDBJ databases">
        <title>Sphingomonas solaris sp. nov., isolated from a solar panel from Boston, Massachusetts.</title>
        <authorList>
            <person name="Tanner K."/>
            <person name="Pascual J."/>
            <person name="Mancuso C."/>
            <person name="Pereto J."/>
            <person name="Khalil A."/>
            <person name="Vilanova C."/>
        </authorList>
    </citation>
    <scope>NUCLEOTIDE SEQUENCE [LARGE SCALE GENOMIC DNA]</scope>
    <source>
        <strain evidence="3 4">R4DWN</strain>
    </source>
</reference>
<dbReference type="InterPro" id="IPR032710">
    <property type="entry name" value="NTF2-like_dom_sf"/>
</dbReference>
<feature type="domain" description="SnoaL-like" evidence="2">
    <location>
        <begin position="89"/>
        <end position="185"/>
    </location>
</feature>